<organism evidence="1 2">
    <name type="scientific">Entomophthora muscae</name>
    <dbReference type="NCBI Taxonomy" id="34485"/>
    <lineage>
        <taxon>Eukaryota</taxon>
        <taxon>Fungi</taxon>
        <taxon>Fungi incertae sedis</taxon>
        <taxon>Zoopagomycota</taxon>
        <taxon>Entomophthoromycotina</taxon>
        <taxon>Entomophthoromycetes</taxon>
        <taxon>Entomophthorales</taxon>
        <taxon>Entomophthoraceae</taxon>
        <taxon>Entomophthora</taxon>
    </lineage>
</organism>
<protein>
    <submittedName>
        <fullName evidence="1">Uncharacterized protein</fullName>
    </submittedName>
</protein>
<name>A0ACC2SZF7_9FUNG</name>
<keyword evidence="2" id="KW-1185">Reference proteome</keyword>
<sequence length="215" mass="23814">MTSLPSVVQSHPMPLGSSKVFSLTPSCTPWLLTGLLLMGLSAYFPQLSPVSSLWSPLQAVVPVLHWMASWWFVSPGWEPNLVSLAPLSHNTLVGKRKDVSGRLPKEQCYTQLHSFTAASWYVFPVIAGKKRLMMIAGKMCQAGCCKRVKLSIAQLCSFKAACWHVFPAIADKKRLMMVAAEKRKDIQAGCQKSNAVLPQLHSFMAACWYVSLVYI</sequence>
<proteinExistence type="predicted"/>
<dbReference type="EMBL" id="QTSX02003880">
    <property type="protein sequence ID" value="KAJ9067765.1"/>
    <property type="molecule type" value="Genomic_DNA"/>
</dbReference>
<reference evidence="1" key="1">
    <citation type="submission" date="2022-04" db="EMBL/GenBank/DDBJ databases">
        <title>Genome of the entomopathogenic fungus Entomophthora muscae.</title>
        <authorList>
            <person name="Elya C."/>
            <person name="Lovett B.R."/>
            <person name="Lee E."/>
            <person name="Macias A.M."/>
            <person name="Hajek A.E."/>
            <person name="De Bivort B.L."/>
            <person name="Kasson M.T."/>
            <person name="De Fine Licht H.H."/>
            <person name="Stajich J.E."/>
        </authorList>
    </citation>
    <scope>NUCLEOTIDE SEQUENCE</scope>
    <source>
        <strain evidence="1">Berkeley</strain>
    </source>
</reference>
<comment type="caution">
    <text evidence="1">The sequence shown here is derived from an EMBL/GenBank/DDBJ whole genome shotgun (WGS) entry which is preliminary data.</text>
</comment>
<evidence type="ECO:0000313" key="2">
    <source>
        <dbReference type="Proteomes" id="UP001165960"/>
    </source>
</evidence>
<gene>
    <name evidence="1" type="ORF">DSO57_1035919</name>
</gene>
<dbReference type="Proteomes" id="UP001165960">
    <property type="component" value="Unassembled WGS sequence"/>
</dbReference>
<evidence type="ECO:0000313" key="1">
    <source>
        <dbReference type="EMBL" id="KAJ9067765.1"/>
    </source>
</evidence>
<accession>A0ACC2SZF7</accession>